<dbReference type="SUPFAM" id="SSF52540">
    <property type="entry name" value="P-loop containing nucleoside triphosphate hydrolases"/>
    <property type="match status" value="1"/>
</dbReference>
<keyword evidence="5" id="KW-1185">Reference proteome</keyword>
<dbReference type="InterPro" id="IPR015760">
    <property type="entry name" value="TIF_IF2"/>
</dbReference>
<name>A0A9Q0KP29_9MAGN</name>
<accession>A0A9Q0KP29</accession>
<keyword evidence="1" id="KW-0547">Nucleotide-binding</keyword>
<evidence type="ECO:0000259" key="3">
    <source>
        <dbReference type="Pfam" id="PF22042"/>
    </source>
</evidence>
<gene>
    <name evidence="4" type="ORF">NE237_007356</name>
</gene>
<dbReference type="GO" id="GO:0005525">
    <property type="term" value="F:GTP binding"/>
    <property type="evidence" value="ECO:0007669"/>
    <property type="project" value="UniProtKB-KW"/>
</dbReference>
<evidence type="ECO:0000256" key="2">
    <source>
        <dbReference type="ARBA" id="ARBA00023134"/>
    </source>
</evidence>
<dbReference type="Gene3D" id="2.40.30.10">
    <property type="entry name" value="Translation factors"/>
    <property type="match status" value="1"/>
</dbReference>
<dbReference type="EMBL" id="JAMYWD010000004">
    <property type="protein sequence ID" value="KAJ4974182.1"/>
    <property type="molecule type" value="Genomic_DNA"/>
</dbReference>
<dbReference type="Gene3D" id="3.40.50.300">
    <property type="entry name" value="P-loop containing nucleotide triphosphate hydrolases"/>
    <property type="match status" value="1"/>
</dbReference>
<dbReference type="InterPro" id="IPR053905">
    <property type="entry name" value="EF-G-like_DII"/>
</dbReference>
<dbReference type="SUPFAM" id="SSF50447">
    <property type="entry name" value="Translation proteins"/>
    <property type="match status" value="1"/>
</dbReference>
<proteinExistence type="predicted"/>
<dbReference type="GO" id="GO:0003743">
    <property type="term" value="F:translation initiation factor activity"/>
    <property type="evidence" value="ECO:0007669"/>
    <property type="project" value="TreeGrafter"/>
</dbReference>
<dbReference type="Proteomes" id="UP001141806">
    <property type="component" value="Unassembled WGS sequence"/>
</dbReference>
<protein>
    <recommendedName>
        <fullName evidence="3">Elongation factor G-like domain-containing protein</fullName>
    </recommendedName>
</protein>
<sequence>MVVAVSKCDKPAADPERVRIQLGAEGLPLEEMGGDLQVVEVSAVKKIGLDKLEEALLLQAELMDIKARVDGHAQAYVVEARLDRGRGPLATAIVRAGTLVCGQHVVVGSQ</sequence>
<dbReference type="OrthoDB" id="361630at2759"/>
<evidence type="ECO:0000313" key="4">
    <source>
        <dbReference type="EMBL" id="KAJ4974182.1"/>
    </source>
</evidence>
<organism evidence="4 5">
    <name type="scientific">Protea cynaroides</name>
    <dbReference type="NCBI Taxonomy" id="273540"/>
    <lineage>
        <taxon>Eukaryota</taxon>
        <taxon>Viridiplantae</taxon>
        <taxon>Streptophyta</taxon>
        <taxon>Embryophyta</taxon>
        <taxon>Tracheophyta</taxon>
        <taxon>Spermatophyta</taxon>
        <taxon>Magnoliopsida</taxon>
        <taxon>Proteales</taxon>
        <taxon>Proteaceae</taxon>
        <taxon>Protea</taxon>
    </lineage>
</organism>
<reference evidence="4" key="1">
    <citation type="journal article" date="2023" name="Plant J.">
        <title>The genome of the king protea, Protea cynaroides.</title>
        <authorList>
            <person name="Chang J."/>
            <person name="Duong T.A."/>
            <person name="Schoeman C."/>
            <person name="Ma X."/>
            <person name="Roodt D."/>
            <person name="Barker N."/>
            <person name="Li Z."/>
            <person name="Van de Peer Y."/>
            <person name="Mizrachi E."/>
        </authorList>
    </citation>
    <scope>NUCLEOTIDE SEQUENCE</scope>
    <source>
        <tissue evidence="4">Young leaves</tissue>
    </source>
</reference>
<dbReference type="AlphaFoldDB" id="A0A9Q0KP29"/>
<dbReference type="GO" id="GO:0005737">
    <property type="term" value="C:cytoplasm"/>
    <property type="evidence" value="ECO:0007669"/>
    <property type="project" value="TreeGrafter"/>
</dbReference>
<keyword evidence="2" id="KW-0342">GTP-binding</keyword>
<dbReference type="PANTHER" id="PTHR43381:SF20">
    <property type="entry name" value="TRANSLATION INITIATION FACTOR IF-2, MITOCHONDRIAL"/>
    <property type="match status" value="1"/>
</dbReference>
<comment type="caution">
    <text evidence="4">The sequence shown here is derived from an EMBL/GenBank/DDBJ whole genome shotgun (WGS) entry which is preliminary data.</text>
</comment>
<dbReference type="InterPro" id="IPR009000">
    <property type="entry name" value="Transl_B-barrel_sf"/>
</dbReference>
<dbReference type="PANTHER" id="PTHR43381">
    <property type="entry name" value="TRANSLATION INITIATION FACTOR IF-2-RELATED"/>
    <property type="match status" value="1"/>
</dbReference>
<dbReference type="Pfam" id="PF22042">
    <property type="entry name" value="EF-G_D2"/>
    <property type="match status" value="1"/>
</dbReference>
<dbReference type="InterPro" id="IPR027417">
    <property type="entry name" value="P-loop_NTPase"/>
</dbReference>
<evidence type="ECO:0000313" key="5">
    <source>
        <dbReference type="Proteomes" id="UP001141806"/>
    </source>
</evidence>
<feature type="domain" description="Elongation factor G-like" evidence="3">
    <location>
        <begin position="73"/>
        <end position="109"/>
    </location>
</feature>
<evidence type="ECO:0000256" key="1">
    <source>
        <dbReference type="ARBA" id="ARBA00022741"/>
    </source>
</evidence>